<feature type="transmembrane region" description="Helical" evidence="2">
    <location>
        <begin position="49"/>
        <end position="70"/>
    </location>
</feature>
<dbReference type="AlphaFoldDB" id="A0A919NTL6"/>
<feature type="transmembrane region" description="Helical" evidence="2">
    <location>
        <begin position="82"/>
        <end position="105"/>
    </location>
</feature>
<dbReference type="RefSeq" id="WP_203811441.1">
    <property type="nucleotide sequence ID" value="NZ_BOMY01000041.1"/>
</dbReference>
<feature type="transmembrane region" description="Helical" evidence="2">
    <location>
        <begin position="12"/>
        <end position="37"/>
    </location>
</feature>
<organism evidence="3 4">
    <name type="scientific">Paractinoplanes tereljensis</name>
    <dbReference type="NCBI Taxonomy" id="571912"/>
    <lineage>
        <taxon>Bacteria</taxon>
        <taxon>Bacillati</taxon>
        <taxon>Actinomycetota</taxon>
        <taxon>Actinomycetes</taxon>
        <taxon>Micromonosporales</taxon>
        <taxon>Micromonosporaceae</taxon>
        <taxon>Paractinoplanes</taxon>
    </lineage>
</organism>
<proteinExistence type="predicted"/>
<reference evidence="3" key="1">
    <citation type="submission" date="2021-01" db="EMBL/GenBank/DDBJ databases">
        <title>Whole genome shotgun sequence of Actinoplanes tereljensis NBRC 105297.</title>
        <authorList>
            <person name="Komaki H."/>
            <person name="Tamura T."/>
        </authorList>
    </citation>
    <scope>NUCLEOTIDE SEQUENCE</scope>
    <source>
        <strain evidence="3">NBRC 105297</strain>
    </source>
</reference>
<name>A0A919NTL6_9ACTN</name>
<comment type="caution">
    <text evidence="3">The sequence shown here is derived from an EMBL/GenBank/DDBJ whole genome shotgun (WGS) entry which is preliminary data.</text>
</comment>
<feature type="transmembrane region" description="Helical" evidence="2">
    <location>
        <begin position="111"/>
        <end position="134"/>
    </location>
</feature>
<evidence type="ECO:0000313" key="3">
    <source>
        <dbReference type="EMBL" id="GIF23552.1"/>
    </source>
</evidence>
<dbReference type="Proteomes" id="UP000623608">
    <property type="component" value="Unassembled WGS sequence"/>
</dbReference>
<evidence type="ECO:0000256" key="2">
    <source>
        <dbReference type="SAM" id="Phobius"/>
    </source>
</evidence>
<protein>
    <submittedName>
        <fullName evidence="3">Uncharacterized protein</fullName>
    </submittedName>
</protein>
<dbReference type="EMBL" id="BOMY01000041">
    <property type="protein sequence ID" value="GIF23552.1"/>
    <property type="molecule type" value="Genomic_DNA"/>
</dbReference>
<keyword evidence="2" id="KW-0812">Transmembrane</keyword>
<evidence type="ECO:0000313" key="4">
    <source>
        <dbReference type="Proteomes" id="UP000623608"/>
    </source>
</evidence>
<accession>A0A919NTL6</accession>
<feature type="compositionally biased region" description="Basic and acidic residues" evidence="1">
    <location>
        <begin position="166"/>
        <end position="177"/>
    </location>
</feature>
<keyword evidence="2" id="KW-0472">Membrane</keyword>
<evidence type="ECO:0000256" key="1">
    <source>
        <dbReference type="SAM" id="MobiDB-lite"/>
    </source>
</evidence>
<keyword evidence="4" id="KW-1185">Reference proteome</keyword>
<sequence length="177" mass="18214">MQVADQDRNRLLGAGLVLLGAAVAAVAVLGPFVSGVIRYRTSPTTLNQIIGGDAAALAVVAPVALAVGIGALRHRPWARKPIYAMVGAYSLIGASVTGMAITMAARDDPDSSATVVVGSALMTAFLTAVAGYLYRPLFRHRLARLAASPPGTAPLAHVRAPGRHTGPFDHDSAVTVR</sequence>
<feature type="region of interest" description="Disordered" evidence="1">
    <location>
        <begin position="154"/>
        <end position="177"/>
    </location>
</feature>
<keyword evidence="2" id="KW-1133">Transmembrane helix</keyword>
<gene>
    <name evidence="3" type="ORF">Ate02nite_62820</name>
</gene>